<dbReference type="GO" id="GO:0016020">
    <property type="term" value="C:membrane"/>
    <property type="evidence" value="ECO:0007669"/>
    <property type="project" value="InterPro"/>
</dbReference>
<evidence type="ECO:0000313" key="5">
    <source>
        <dbReference type="EMBL" id="RPB16349.1"/>
    </source>
</evidence>
<protein>
    <recommendedName>
        <fullName evidence="7">Fermentation associated protein</fullName>
    </recommendedName>
</protein>
<keyword evidence="2" id="KW-0812">Transmembrane</keyword>
<feature type="region of interest" description="Disordered" evidence="1">
    <location>
        <begin position="3102"/>
        <end position="3124"/>
    </location>
</feature>
<dbReference type="Pfam" id="PF21678">
    <property type="entry name" value="Csf1_N"/>
    <property type="match status" value="2"/>
</dbReference>
<feature type="compositionally biased region" description="Polar residues" evidence="1">
    <location>
        <begin position="1222"/>
        <end position="1234"/>
    </location>
</feature>
<dbReference type="Proteomes" id="UP000277580">
    <property type="component" value="Unassembled WGS sequence"/>
</dbReference>
<evidence type="ECO:0000259" key="4">
    <source>
        <dbReference type="Pfam" id="PF25038"/>
    </source>
</evidence>
<feature type="compositionally biased region" description="Basic and acidic residues" evidence="1">
    <location>
        <begin position="2531"/>
        <end position="2543"/>
    </location>
</feature>
<feature type="domain" description="Csf1 N-terminal" evidence="3">
    <location>
        <begin position="840"/>
        <end position="1140"/>
    </location>
</feature>
<dbReference type="SMR" id="A0A3N4L4B1"/>
<dbReference type="GO" id="GO:0006113">
    <property type="term" value="P:fermentation"/>
    <property type="evidence" value="ECO:0007669"/>
    <property type="project" value="InterPro"/>
</dbReference>
<feature type="region of interest" description="Disordered" evidence="1">
    <location>
        <begin position="169"/>
        <end position="200"/>
    </location>
</feature>
<feature type="domain" description="Csf1 C-terminal region" evidence="4">
    <location>
        <begin position="2477"/>
        <end position="3203"/>
    </location>
</feature>
<keyword evidence="2" id="KW-1133">Transmembrane helix</keyword>
<evidence type="ECO:0008006" key="7">
    <source>
        <dbReference type="Google" id="ProtNLM"/>
    </source>
</evidence>
<evidence type="ECO:0000313" key="6">
    <source>
        <dbReference type="Proteomes" id="UP000277580"/>
    </source>
</evidence>
<dbReference type="FunCoup" id="A0A3N4L4B1">
    <property type="interactions" value="64"/>
</dbReference>
<feature type="domain" description="Csf1 N-terminal" evidence="3">
    <location>
        <begin position="33"/>
        <end position="827"/>
    </location>
</feature>
<dbReference type="Pfam" id="PF25038">
    <property type="entry name" value="Csf1_C"/>
    <property type="match status" value="1"/>
</dbReference>
<feature type="transmembrane region" description="Helical" evidence="2">
    <location>
        <begin position="20"/>
        <end position="39"/>
    </location>
</feature>
<feature type="region of interest" description="Disordered" evidence="1">
    <location>
        <begin position="423"/>
        <end position="452"/>
    </location>
</feature>
<feature type="compositionally biased region" description="Polar residues" evidence="1">
    <location>
        <begin position="426"/>
        <end position="435"/>
    </location>
</feature>
<evidence type="ECO:0000256" key="1">
    <source>
        <dbReference type="SAM" id="MobiDB-lite"/>
    </source>
</evidence>
<reference evidence="5 6" key="1">
    <citation type="journal article" date="2018" name="Nat. Ecol. Evol.">
        <title>Pezizomycetes genomes reveal the molecular basis of ectomycorrhizal truffle lifestyle.</title>
        <authorList>
            <person name="Murat C."/>
            <person name="Payen T."/>
            <person name="Noel B."/>
            <person name="Kuo A."/>
            <person name="Morin E."/>
            <person name="Chen J."/>
            <person name="Kohler A."/>
            <person name="Krizsan K."/>
            <person name="Balestrini R."/>
            <person name="Da Silva C."/>
            <person name="Montanini B."/>
            <person name="Hainaut M."/>
            <person name="Levati E."/>
            <person name="Barry K.W."/>
            <person name="Belfiori B."/>
            <person name="Cichocki N."/>
            <person name="Clum A."/>
            <person name="Dockter R.B."/>
            <person name="Fauchery L."/>
            <person name="Guy J."/>
            <person name="Iotti M."/>
            <person name="Le Tacon F."/>
            <person name="Lindquist E.A."/>
            <person name="Lipzen A."/>
            <person name="Malagnac F."/>
            <person name="Mello A."/>
            <person name="Molinier V."/>
            <person name="Miyauchi S."/>
            <person name="Poulain J."/>
            <person name="Riccioni C."/>
            <person name="Rubini A."/>
            <person name="Sitrit Y."/>
            <person name="Splivallo R."/>
            <person name="Traeger S."/>
            <person name="Wang M."/>
            <person name="Zifcakova L."/>
            <person name="Wipf D."/>
            <person name="Zambonelli A."/>
            <person name="Paolocci F."/>
            <person name="Nowrousian M."/>
            <person name="Ottonello S."/>
            <person name="Baldrian P."/>
            <person name="Spatafora J.W."/>
            <person name="Henrissat B."/>
            <person name="Nagy L.G."/>
            <person name="Aury J.M."/>
            <person name="Wincker P."/>
            <person name="Grigoriev I.V."/>
            <person name="Bonfante P."/>
            <person name="Martin F.M."/>
        </authorList>
    </citation>
    <scope>NUCLEOTIDE SEQUENCE [LARGE SCALE GENOMIC DNA]</scope>
    <source>
        <strain evidence="5 6">CCBAS932</strain>
    </source>
</reference>
<name>A0A3N4L4B1_9PEZI</name>
<dbReference type="PANTHER" id="PTHR32085:SF3">
    <property type="entry name" value="PROTEIN CSF1"/>
    <property type="match status" value="1"/>
</dbReference>
<proteinExistence type="predicted"/>
<keyword evidence="2" id="KW-0472">Membrane</keyword>
<evidence type="ECO:0000256" key="2">
    <source>
        <dbReference type="SAM" id="Phobius"/>
    </source>
</evidence>
<evidence type="ECO:0000259" key="3">
    <source>
        <dbReference type="Pfam" id="PF21678"/>
    </source>
</evidence>
<dbReference type="OrthoDB" id="10051416at2759"/>
<feature type="region of interest" description="Disordered" evidence="1">
    <location>
        <begin position="1214"/>
        <end position="1252"/>
    </location>
</feature>
<dbReference type="InterPro" id="IPR056779">
    <property type="entry name" value="Csf1_C"/>
</dbReference>
<accession>A0A3N4L4B1</accession>
<organism evidence="5 6">
    <name type="scientific">Morchella conica CCBAS932</name>
    <dbReference type="NCBI Taxonomy" id="1392247"/>
    <lineage>
        <taxon>Eukaryota</taxon>
        <taxon>Fungi</taxon>
        <taxon>Dikarya</taxon>
        <taxon>Ascomycota</taxon>
        <taxon>Pezizomycotina</taxon>
        <taxon>Pezizomycetes</taxon>
        <taxon>Pezizales</taxon>
        <taxon>Morchellaceae</taxon>
        <taxon>Morchella</taxon>
    </lineage>
</organism>
<sequence>MATDDLPAQALDPDARFNWVFLVELLVCGLVALFFLFYFNRVFSKALSLLIRLWLRWKGLPNYVDIQSLQISLLAGRIFFGRVTYHGVNETITIVSGHITWRYWLRRVRHASVGTAGDGRDGGIEGAGGETRSEALPCRILAELKGVEWFIYNRSPAYDYIIDQMAPSQQNEDAASEGRKETGYSGHSGHSGADDSKAETISARMKSSIGSLMRDHEGSMGENSNAATNAESDSAYLSMLPIKILVNRGAVVMGNNNTPSVLVAHFEKAEASIDATRSVASVDKYKQVFSVDFTHPVVQFKTNMEYKEPLVSRGARLLSSEEETSLHQKSHQLRNRRQKLKDLLPIFSESIESLTPSDVTNNDFPLQSRVAGQDRWVGLRMYLDEGQDEGWKFEPAEYAKVSTVLDCPKGKMNFFWDIPGTVGRPRSSSTQTSGAADSPDEDINGSEHTPPEWGIDLSFEGGTIQYGPWTDRQRVHLQNMFAPRIYKTATPRNKLQEGESRVATKFKLFVELSNSTILRIPVREESKDWKFRRRLNDGEVRPFGWLEIKVAAESTISYEMSMVPSPTGWKNGLKLDLKSPEVRSSVNHGLLWKATQQAIDADLSGPLQWNGKHKWTFDVLSRGIEIFILREHVTLITDLVTDWVTGPPSEYWSFTPFLYDIILRFEDRFEVCMNVNDQNIINNPSDIEDNTLLVLHGDGGLKAKVGLDMTRFRPDESTVSFDIWIDGEETNLQLGARQPVWNTWHSFLSPETGMKLATVKEIIVKGSYTYYTTAGSGLIDTLLLDISGSGLKLKLFGFLIRYFLVIRENYFGENLHFKTLEEWQKQGGRSGATTIEGNNKKANDLDVMLTVEAKNSCVIMPKHLYGGTGKNLKLNFASLGIDMRFTNYYMDLQVNVSPITAYISSTPDNPQIFIDGLTIYGHRLFGLPPTEPTYVCNWDLDIGAITGECTPDFLPTAICALKGFIFSFEDKENALPVPESEVLVVHDVTFVRVSLKSLKLWLRVDSPSAIRVTSGEILFVLNDLADEKHSERISLSMPDLTMSCVDVNYGSGDLVQNTETSGHFGTSLKVTVFGRKKNFSKDRALQMKHVRESDFRTGRAKFLIREDFEEDGSRASSMYNENLDAEPPSLPLPGLPKPLYGGDGYHGFLGSSKGSVASGHTGSTSIRRKCSFLAASSISSAVPSILRAASSHAPSFHSAVETLSSEIPIAATLGESLRVPQSPASTTPGSQSPRRSMRARSRQESSDGQSFAATKSRSKVLLSSSFAKPLFPLGSVEPDLKNVPWLASGIESGHSEDAEDSFTPESVFIDESTSQTSIIIDFVSGIRGYCTAVGVKAVLQLVECMQPKSPEDILDSIQISVVDRLVKLMTNKSQDSAITEVYLKIPQFKFCFTNPVPKTLTHNYYSIDGERADEDTYNLELSNLLVSARSKTVFPPQRNSQEKLGGKEVFSCHILLGTLEVIMSQRQAGYQDSLLKPALCLLVQGLLFWASTNETSTASLRVETIASSLQSNQAMFLYDAAIRMESLVADLQQAFKVLSNNEKQRVQALAYSLAVAGEEFGITGDPSSLTRPSYVLRSALDHVRVNDSWKVMSRMRHIYQSVPVAPRENLQIRCISNLNQCPADGRRRVVSAFERWRSWELADLHSSYIVDAIFGPEDKSEGSIRPSGLMETQIGITSLKMLVDPGPMQCEFVLGHIAAKTSLGHPEISNSSMVSTVGGPNLSVSTIVQAHCGSIQVGLTWEILEIFEGLSKAFAKRHSGSETSKATSVASIESRKKQSFHVLLTTDTGSLILDSINLKSISMAHNFQASLFISSKNSDLQEALLGSVLLRSDLVTSELKCGNKTLSMTKLRNPSIYGHFDEHCLADTKFNIWKVAGSCEDLSFDIREEVLGMMEVIDFVVNDEVSRIWRLVEDLKGSSLSGPPPQPTAPNSPAFPFFPRRNVHVLHLTLSLENFTIEATLLPSLAYVMRGNGVRGSTRPKHATEEIILDFDVLYHEHEIRTGYDKAQTRSISVLQMPSINGRVRHQDSAEEQLIEVFISVETIKLDASSIQSLLNALTKPEVGNVIESARVEWMGTQARLDEIFDKPDKPPVPSVKTGTPLVYRAHVGVSGLTIQSSAPSATLNIDLGCIRVHASNKPNADILLLPEVHVEFREITVELTKVTTDGSLETCGYVELHASILCSSTESAGGKIVRAFYVTSHSLQIDLFAETASTIVDVAGHLQDKLRDLDLSREVKYLRKLRSSKPLVPIESVGSEKGRNSMQLFTSVISVEMKGIQISWITGASTQIISLNHTRQNLVLSFKRINFATATKKANEARLTIEEFLVQMVDQDSKVTSRSENSAIMPEVIFNVAYFLNDADRRLAFQAKGTSLDLRLTSSCVVGINQLETSIATASEKFRDASATWKSTPTESGAERENMFGTKRLRSVLVDADFAGAVVHISKASESSELEKLASRASSQGRYGQFAHGDSNGITILKSPGLAFKAEYVAPIDEDPSLNAEIKISASSNILYPSVVPLILEMSSNIKEVMREPTETKPEETPHISPAESKETSPGPAAILGKCRLNIGLRICKQEFTLSCQPIARVAASAGYDEIYVTLSTCEEAVGGRFYALSVIASGFEASLKHVYSRDSTGQLQVREVVASLMNSKHLNGSDGLSCIMKMSPIKSQLNIKQFQDFLLFREIWLPEEIRKGSPAPIIRSPEPSPMLVQRYHRVAATKAFPWNTTVSISEIDLQLDLGQSLGKNSLLISNLWMDSRKSSDWEQTMSLGFDAIKVTSIGRLSGFIHLKNMKVRTSIHWLSGADEVVQTPLIQASLGFEQLQVKASFDYQAFLLADITSFHFLMYNLQKAGGKAGDQLVGVLDGDMIQIYCTTLSASQGLALYQAFLRLRQEKIDAFNISLKDVERYLNRRSQSNFTASDPAPIQLNRESPQPPAFLSLYTDVVVMLKEVSIGIFPSTFYDTQVFKLDALNASAQFGVGMEVEKLHSKLEMTLGELRIALATIKRPEMGSSLGDVSVEDIVYHARGARGGTILKVPQVTAFMHTWHKAGSNEIEYIFKSAFKGKVDVGWNYSRVSFIKGMWANHVKEMSQRQGKIITNSHISISTNSPPPSEAAEDNDSAEGGEQRKITAVVNVPQSKYEYTALEPPIIETPQLRDMGEATPPLEWIGLHRDRLPNLTHQIVIVSLLEIAREVEDAYSKILGTS</sequence>
<dbReference type="PANTHER" id="PTHR32085">
    <property type="entry name" value="PROTEIN CSF1"/>
    <property type="match status" value="1"/>
</dbReference>
<dbReference type="InterPro" id="IPR048636">
    <property type="entry name" value="Csf1_N"/>
</dbReference>
<gene>
    <name evidence="5" type="ORF">P167DRAFT_602543</name>
</gene>
<dbReference type="EMBL" id="ML119109">
    <property type="protein sequence ID" value="RPB16349.1"/>
    <property type="molecule type" value="Genomic_DNA"/>
</dbReference>
<dbReference type="InterPro" id="IPR029636">
    <property type="entry name" value="Csf1"/>
</dbReference>
<dbReference type="STRING" id="1392247.A0A3N4L4B1"/>
<keyword evidence="6" id="KW-1185">Reference proteome</keyword>
<dbReference type="InParanoid" id="A0A3N4L4B1"/>
<feature type="region of interest" description="Disordered" evidence="1">
    <location>
        <begin position="2531"/>
        <end position="2556"/>
    </location>
</feature>